<feature type="domain" description="Spore germination protein N-terminal" evidence="9">
    <location>
        <begin position="23"/>
        <end position="198"/>
    </location>
</feature>
<evidence type="ECO:0000259" key="9">
    <source>
        <dbReference type="Pfam" id="PF25198"/>
    </source>
</evidence>
<dbReference type="Gene3D" id="3.30.300.210">
    <property type="entry name" value="Nutrient germinant receptor protein C, domain 3"/>
    <property type="match status" value="1"/>
</dbReference>
<dbReference type="AlphaFoldDB" id="A0A1X9MIK9"/>
<proteinExistence type="inferred from homology"/>
<evidence type="ECO:0000259" key="8">
    <source>
        <dbReference type="Pfam" id="PF05504"/>
    </source>
</evidence>
<evidence type="ECO:0000256" key="1">
    <source>
        <dbReference type="ARBA" id="ARBA00004635"/>
    </source>
</evidence>
<protein>
    <submittedName>
        <fullName evidence="10">Spore germination protein B3</fullName>
    </submittedName>
</protein>
<dbReference type="GO" id="GO:0016020">
    <property type="term" value="C:membrane"/>
    <property type="evidence" value="ECO:0007669"/>
    <property type="project" value="UniProtKB-SubCell"/>
</dbReference>
<dbReference type="Proteomes" id="UP000193006">
    <property type="component" value="Chromosome"/>
</dbReference>
<dbReference type="Pfam" id="PF05504">
    <property type="entry name" value="Spore_GerAC"/>
    <property type="match status" value="1"/>
</dbReference>
<keyword evidence="6" id="KW-0564">Palmitate</keyword>
<evidence type="ECO:0000256" key="2">
    <source>
        <dbReference type="ARBA" id="ARBA00007886"/>
    </source>
</evidence>
<accession>A0A1X9MIK9</accession>
<evidence type="ECO:0000256" key="5">
    <source>
        <dbReference type="ARBA" id="ARBA00023136"/>
    </source>
</evidence>
<evidence type="ECO:0000256" key="7">
    <source>
        <dbReference type="ARBA" id="ARBA00023288"/>
    </source>
</evidence>
<gene>
    <name evidence="10" type="primary">gerBC_8</name>
    <name evidence="10" type="ORF">BkAM31D_23800</name>
</gene>
<evidence type="ECO:0000313" key="10">
    <source>
        <dbReference type="EMBL" id="ARK32634.1"/>
    </source>
</evidence>
<keyword evidence="5" id="KW-0472">Membrane</keyword>
<comment type="subcellular location">
    <subcellularLocation>
        <location evidence="1">Membrane</location>
        <topology evidence="1">Lipid-anchor</topology>
    </subcellularLocation>
</comment>
<dbReference type="GO" id="GO:0009847">
    <property type="term" value="P:spore germination"/>
    <property type="evidence" value="ECO:0007669"/>
    <property type="project" value="InterPro"/>
</dbReference>
<keyword evidence="3" id="KW-0309">Germination</keyword>
<keyword evidence="11" id="KW-1185">Reference proteome</keyword>
<dbReference type="InterPro" id="IPR057336">
    <property type="entry name" value="GerAC_N"/>
</dbReference>
<dbReference type="NCBIfam" id="TIGR02887">
    <property type="entry name" value="spore_ger_x_C"/>
    <property type="match status" value="1"/>
</dbReference>
<evidence type="ECO:0000256" key="3">
    <source>
        <dbReference type="ARBA" id="ARBA00022544"/>
    </source>
</evidence>
<reference evidence="10 11" key="1">
    <citation type="submission" date="2017-04" db="EMBL/GenBank/DDBJ databases">
        <title>Bacillus krulwichiae AM31D Genome sequencing and assembly.</title>
        <authorList>
            <person name="Krulwich T.A."/>
            <person name="Anastor L."/>
            <person name="Ehrlich R."/>
            <person name="Ehrlich G.D."/>
            <person name="Janto B."/>
        </authorList>
    </citation>
    <scope>NUCLEOTIDE SEQUENCE [LARGE SCALE GENOMIC DNA]</scope>
    <source>
        <strain evidence="10 11">AM31D</strain>
    </source>
</reference>
<dbReference type="InterPro" id="IPR008844">
    <property type="entry name" value="Spore_GerAC-like"/>
</dbReference>
<organism evidence="10 11">
    <name type="scientific">Halalkalibacter krulwichiae</name>
    <dbReference type="NCBI Taxonomy" id="199441"/>
    <lineage>
        <taxon>Bacteria</taxon>
        <taxon>Bacillati</taxon>
        <taxon>Bacillota</taxon>
        <taxon>Bacilli</taxon>
        <taxon>Bacillales</taxon>
        <taxon>Bacillaceae</taxon>
        <taxon>Halalkalibacter</taxon>
    </lineage>
</organism>
<keyword evidence="4" id="KW-0732">Signal</keyword>
<sequence length="399" mass="45555">MYKLGSFILVLLMFMLVLTGCWDRREINELSLVTGLALEQSDDEEAFSLTIEVLNASEMDPDLAEGLTPTITYQLKGLTMGELLTKMNLGITRELDFSHARTLIVDEEIAREGIAKFIQFLEKSGYFRTDFQIIVAKGVKASQIITTTYPIPKVPSLKIFEQLMTIRDTWGGFPQSDLNQFVYDLTQTGREPVVGALTIRGDATKGKNIDDNRELDLPAIIEYDGIAVFEKDRMIGYLSPEEARSYMWTQDVTETAVTVPCGEGYFSIQVYNAYTTIDTKFNNGLPEVTVDLIVEGDIYDNQCPNPLDDYNTYFNYEDILAKHIEEKIVATVTTVQEKFGVDIFGFGEHFNKQHHKEYKKYENQWNEKFKQLNVTANVEANLRRDGMRTKSFLTSKRKE</sequence>
<dbReference type="KEGG" id="bkw:BkAM31D_23800"/>
<comment type="similarity">
    <text evidence="2">Belongs to the GerABKC lipoprotein family.</text>
</comment>
<name>A0A1X9MIK9_9BACI</name>
<keyword evidence="7" id="KW-0449">Lipoprotein</keyword>
<dbReference type="STRING" id="199441.BkAM31D_23800"/>
<feature type="domain" description="Spore germination GerAC-like C-terminal" evidence="8">
    <location>
        <begin position="224"/>
        <end position="386"/>
    </location>
</feature>
<evidence type="ECO:0000256" key="4">
    <source>
        <dbReference type="ARBA" id="ARBA00022729"/>
    </source>
</evidence>
<dbReference type="EMBL" id="CP020814">
    <property type="protein sequence ID" value="ARK32634.1"/>
    <property type="molecule type" value="Genomic_DNA"/>
</dbReference>
<dbReference type="RefSeq" id="WP_066154582.1">
    <property type="nucleotide sequence ID" value="NZ_CP020814.1"/>
</dbReference>
<dbReference type="InterPro" id="IPR046953">
    <property type="entry name" value="Spore_GerAC-like_C"/>
</dbReference>
<dbReference type="PANTHER" id="PTHR35789">
    <property type="entry name" value="SPORE GERMINATION PROTEIN B3"/>
    <property type="match status" value="1"/>
</dbReference>
<evidence type="ECO:0000313" key="11">
    <source>
        <dbReference type="Proteomes" id="UP000193006"/>
    </source>
</evidence>
<dbReference type="Pfam" id="PF25198">
    <property type="entry name" value="Spore_GerAC_N"/>
    <property type="match status" value="1"/>
</dbReference>
<dbReference type="PANTHER" id="PTHR35789:SF1">
    <property type="entry name" value="SPORE GERMINATION PROTEIN B3"/>
    <property type="match status" value="1"/>
</dbReference>
<dbReference type="PROSITE" id="PS51257">
    <property type="entry name" value="PROKAR_LIPOPROTEIN"/>
    <property type="match status" value="1"/>
</dbReference>
<evidence type="ECO:0000256" key="6">
    <source>
        <dbReference type="ARBA" id="ARBA00023139"/>
    </source>
</evidence>
<dbReference type="InterPro" id="IPR038501">
    <property type="entry name" value="Spore_GerAC_C_sf"/>
</dbReference>